<reference evidence="12 13" key="1">
    <citation type="submission" date="2021-03" db="EMBL/GenBank/DDBJ databases">
        <title>Genomic Encyclopedia of Type Strains, Phase III (KMG-III): the genomes of soil and plant-associated and newly described type strains.</title>
        <authorList>
            <person name="Whitman W."/>
        </authorList>
    </citation>
    <scope>NUCLEOTIDE SEQUENCE [LARGE SCALE GENOMIC DNA]</scope>
    <source>
        <strain evidence="12 13">IMMIB AFH-6</strain>
    </source>
</reference>
<dbReference type="SMART" id="SM00086">
    <property type="entry name" value="PAC"/>
    <property type="match status" value="2"/>
</dbReference>
<evidence type="ECO:0000313" key="13">
    <source>
        <dbReference type="Proteomes" id="UP000781958"/>
    </source>
</evidence>
<dbReference type="PROSITE" id="PS50112">
    <property type="entry name" value="PAS"/>
    <property type="match status" value="1"/>
</dbReference>
<evidence type="ECO:0000313" key="12">
    <source>
        <dbReference type="EMBL" id="MBP2291467.1"/>
    </source>
</evidence>
<organism evidence="12 13">
    <name type="scientific">Azospirillum rugosum</name>
    <dbReference type="NCBI Taxonomy" id="416170"/>
    <lineage>
        <taxon>Bacteria</taxon>
        <taxon>Pseudomonadati</taxon>
        <taxon>Pseudomonadota</taxon>
        <taxon>Alphaproteobacteria</taxon>
        <taxon>Rhodospirillales</taxon>
        <taxon>Azospirillaceae</taxon>
        <taxon>Azospirillum</taxon>
    </lineage>
</organism>
<gene>
    <name evidence="12" type="ORF">J2851_001216</name>
</gene>
<keyword evidence="8" id="KW-0472">Membrane</keyword>
<evidence type="ECO:0000256" key="5">
    <source>
        <dbReference type="ARBA" id="ARBA00022777"/>
    </source>
</evidence>
<feature type="domain" description="Histidine kinase" evidence="9">
    <location>
        <begin position="645"/>
        <end position="860"/>
    </location>
</feature>
<feature type="region of interest" description="Disordered" evidence="7">
    <location>
        <begin position="1"/>
        <end position="44"/>
    </location>
</feature>
<dbReference type="CDD" id="cd12915">
    <property type="entry name" value="PDC2_DGC_like"/>
    <property type="match status" value="1"/>
</dbReference>
<evidence type="ECO:0000256" key="7">
    <source>
        <dbReference type="SAM" id="MobiDB-lite"/>
    </source>
</evidence>
<evidence type="ECO:0000259" key="11">
    <source>
        <dbReference type="PROSITE" id="PS50113"/>
    </source>
</evidence>
<keyword evidence="8" id="KW-1133">Transmembrane helix</keyword>
<dbReference type="InterPro" id="IPR000700">
    <property type="entry name" value="PAS-assoc_C"/>
</dbReference>
<feature type="domain" description="PAS" evidence="10">
    <location>
        <begin position="375"/>
        <end position="447"/>
    </location>
</feature>
<comment type="caution">
    <text evidence="12">The sequence shown here is derived from an EMBL/GenBank/DDBJ whole genome shotgun (WGS) entry which is preliminary data.</text>
</comment>
<keyword evidence="6" id="KW-0175">Coiled coil</keyword>
<dbReference type="CDD" id="cd00082">
    <property type="entry name" value="HisKA"/>
    <property type="match status" value="1"/>
</dbReference>
<keyword evidence="3" id="KW-0597">Phosphoprotein</keyword>
<feature type="coiled-coil region" evidence="6">
    <location>
        <begin position="613"/>
        <end position="640"/>
    </location>
</feature>
<dbReference type="SMART" id="SM00388">
    <property type="entry name" value="HisKA"/>
    <property type="match status" value="1"/>
</dbReference>
<dbReference type="InterPro" id="IPR003661">
    <property type="entry name" value="HisK_dim/P_dom"/>
</dbReference>
<evidence type="ECO:0000259" key="9">
    <source>
        <dbReference type="PROSITE" id="PS50109"/>
    </source>
</evidence>
<dbReference type="InterPro" id="IPR000014">
    <property type="entry name" value="PAS"/>
</dbReference>
<dbReference type="SUPFAM" id="SSF55785">
    <property type="entry name" value="PYP-like sensor domain (PAS domain)"/>
    <property type="match status" value="2"/>
</dbReference>
<dbReference type="InterPro" id="IPR054327">
    <property type="entry name" value="His-kinase-like_sensor"/>
</dbReference>
<dbReference type="PROSITE" id="PS50109">
    <property type="entry name" value="HIS_KIN"/>
    <property type="match status" value="1"/>
</dbReference>
<dbReference type="InterPro" id="IPR052162">
    <property type="entry name" value="Sensor_kinase/Photoreceptor"/>
</dbReference>
<dbReference type="InterPro" id="IPR013656">
    <property type="entry name" value="PAS_4"/>
</dbReference>
<name>A0ABS4SFZ3_9PROT</name>
<dbReference type="EMBL" id="JAGINP010000003">
    <property type="protein sequence ID" value="MBP2291467.1"/>
    <property type="molecule type" value="Genomic_DNA"/>
</dbReference>
<dbReference type="Pfam" id="PF08447">
    <property type="entry name" value="PAS_3"/>
    <property type="match status" value="1"/>
</dbReference>
<dbReference type="RefSeq" id="WP_209764943.1">
    <property type="nucleotide sequence ID" value="NZ_JAGINP010000003.1"/>
</dbReference>
<keyword evidence="4" id="KW-0808">Transferase</keyword>
<evidence type="ECO:0000256" key="1">
    <source>
        <dbReference type="ARBA" id="ARBA00000085"/>
    </source>
</evidence>
<dbReference type="Pfam" id="PF02518">
    <property type="entry name" value="HATPase_c"/>
    <property type="match status" value="1"/>
</dbReference>
<dbReference type="SUPFAM" id="SSF55874">
    <property type="entry name" value="ATPase domain of HSP90 chaperone/DNA topoisomerase II/histidine kinase"/>
    <property type="match status" value="1"/>
</dbReference>
<dbReference type="InterPro" id="IPR013655">
    <property type="entry name" value="PAS_fold_3"/>
</dbReference>
<dbReference type="CDD" id="cd12914">
    <property type="entry name" value="PDC1_DGC_like"/>
    <property type="match status" value="1"/>
</dbReference>
<dbReference type="EC" id="2.7.13.3" evidence="2"/>
<evidence type="ECO:0000256" key="3">
    <source>
        <dbReference type="ARBA" id="ARBA00022553"/>
    </source>
</evidence>
<dbReference type="PRINTS" id="PR00344">
    <property type="entry name" value="BCTRLSENSOR"/>
</dbReference>
<dbReference type="Gene3D" id="3.30.450.20">
    <property type="entry name" value="PAS domain"/>
    <property type="match status" value="4"/>
</dbReference>
<dbReference type="SMART" id="SM00091">
    <property type="entry name" value="PAS"/>
    <property type="match status" value="2"/>
</dbReference>
<accession>A0ABS4SFZ3</accession>
<keyword evidence="13" id="KW-1185">Reference proteome</keyword>
<sequence length="864" mass="96334">MMSAQTLDVDDRPDGTLSPQPPDPPDRTYPDRTPPARTSAPPPKPRRWCGVVALLPLLVVLLGAAFIGAGVWVTCDSLERERADIVQAKEADAANLVRAFDENIRQTIRRIDQALVHLRDEFAMHPDVFLAKAANWQKTLYADLAFQVSAIDAEGKLLFSNLAPAKERIDLGDREHFLVHRHSADDRLFISRPVLGRVSGRWSIQFTRRIDAPDGSFGGVMVLSVFPDDLTRFYGTSELGQQGSIMLVGMDRVVRARASAAPAPSIGVGAVLVNRPYLDPGLPPSGTLYLTSEVDGIRRIVAYRRLKDYPLVAIVGLGWNEALADFMERRDKVLFGTTLVAVAGMVAILLIAWLIRSQFRHHRRLEATQELLASTEERWRLALEAVGDGVWDWDARSNSVFFSRGWKAMLGYREDEVSDRLEEWEQRVHPDDLAAVHADLKRHLSGETAFYVNEHRVRCKDGGYKWILDRGIVVGRGPDGAALRVVGTHTDITGHKHAEQALRERQELFEQIFVANSAIKLLIDPSDGSIVDANPAAADFYGHSLDRLRSMRVADLNVWSADDIRAEMERAAREERSYFHFRHRLASGAIRDVEVYSSPIAVNGRRLLLSLIHDITERRLAEAELSAKTAELERSNAELEAFAYVASHDLRQPLRTINSYLALVQRDLAGKLDADTGECMEFVRQGAQRMDRLIVDLLEYSRVGRKTRPFALHAAGTIVATARDNLEAAIFEAGAVVEIAPDLPPLWGDDVELTRLFQNLIGNAVKYRSSERRPVIRLGCTGEAAGWHFTVEDNGIGIAPEHFERIFGIFQRLHSADEYDGTGVGLAICKKIVEHHGGRIWVESELGEGSRFHLILPRHTAAAA</sequence>
<dbReference type="Gene3D" id="1.10.287.130">
    <property type="match status" value="1"/>
</dbReference>
<evidence type="ECO:0000256" key="6">
    <source>
        <dbReference type="SAM" id="Coils"/>
    </source>
</evidence>
<dbReference type="Pfam" id="PF00512">
    <property type="entry name" value="HisKA"/>
    <property type="match status" value="1"/>
</dbReference>
<feature type="transmembrane region" description="Helical" evidence="8">
    <location>
        <begin position="333"/>
        <end position="355"/>
    </location>
</feature>
<dbReference type="PROSITE" id="PS50113">
    <property type="entry name" value="PAC"/>
    <property type="match status" value="1"/>
</dbReference>
<dbReference type="InterPro" id="IPR004358">
    <property type="entry name" value="Sig_transdc_His_kin-like_C"/>
</dbReference>
<dbReference type="InterPro" id="IPR036097">
    <property type="entry name" value="HisK_dim/P_sf"/>
</dbReference>
<keyword evidence="8" id="KW-0812">Transmembrane</keyword>
<dbReference type="InterPro" id="IPR003594">
    <property type="entry name" value="HATPase_dom"/>
</dbReference>
<protein>
    <recommendedName>
        <fullName evidence="2">histidine kinase</fullName>
        <ecNumber evidence="2">2.7.13.3</ecNumber>
    </recommendedName>
</protein>
<dbReference type="Pfam" id="PF08448">
    <property type="entry name" value="PAS_4"/>
    <property type="match status" value="1"/>
</dbReference>
<dbReference type="NCBIfam" id="TIGR00229">
    <property type="entry name" value="sensory_box"/>
    <property type="match status" value="2"/>
</dbReference>
<dbReference type="InterPro" id="IPR035965">
    <property type="entry name" value="PAS-like_dom_sf"/>
</dbReference>
<dbReference type="SMART" id="SM00387">
    <property type="entry name" value="HATPase_c"/>
    <property type="match status" value="1"/>
</dbReference>
<proteinExistence type="predicted"/>
<dbReference type="CDD" id="cd00130">
    <property type="entry name" value="PAS"/>
    <property type="match status" value="2"/>
</dbReference>
<feature type="transmembrane region" description="Helical" evidence="8">
    <location>
        <begin position="51"/>
        <end position="73"/>
    </location>
</feature>
<evidence type="ECO:0000256" key="4">
    <source>
        <dbReference type="ARBA" id="ARBA00022679"/>
    </source>
</evidence>
<dbReference type="InterPro" id="IPR036890">
    <property type="entry name" value="HATPase_C_sf"/>
</dbReference>
<dbReference type="Pfam" id="PF22588">
    <property type="entry name" value="dCache_1_like"/>
    <property type="match status" value="1"/>
</dbReference>
<dbReference type="InterPro" id="IPR005467">
    <property type="entry name" value="His_kinase_dom"/>
</dbReference>
<feature type="domain" description="PAC" evidence="11">
    <location>
        <begin position="451"/>
        <end position="504"/>
    </location>
</feature>
<comment type="catalytic activity">
    <reaction evidence="1">
        <text>ATP + protein L-histidine = ADP + protein N-phospho-L-histidine.</text>
        <dbReference type="EC" id="2.7.13.3"/>
    </reaction>
</comment>
<evidence type="ECO:0000256" key="2">
    <source>
        <dbReference type="ARBA" id="ARBA00012438"/>
    </source>
</evidence>
<keyword evidence="5" id="KW-0418">Kinase</keyword>
<dbReference type="InterPro" id="IPR001610">
    <property type="entry name" value="PAC"/>
</dbReference>
<dbReference type="SUPFAM" id="SSF47384">
    <property type="entry name" value="Homodimeric domain of signal transducing histidine kinase"/>
    <property type="match status" value="1"/>
</dbReference>
<dbReference type="Proteomes" id="UP000781958">
    <property type="component" value="Unassembled WGS sequence"/>
</dbReference>
<dbReference type="PANTHER" id="PTHR43304">
    <property type="entry name" value="PHYTOCHROME-LIKE PROTEIN CPH1"/>
    <property type="match status" value="1"/>
</dbReference>
<evidence type="ECO:0000259" key="10">
    <source>
        <dbReference type="PROSITE" id="PS50112"/>
    </source>
</evidence>
<dbReference type="PANTHER" id="PTHR43304:SF1">
    <property type="entry name" value="PAC DOMAIN-CONTAINING PROTEIN"/>
    <property type="match status" value="1"/>
</dbReference>
<evidence type="ECO:0000256" key="8">
    <source>
        <dbReference type="SAM" id="Phobius"/>
    </source>
</evidence>
<dbReference type="Gene3D" id="3.30.565.10">
    <property type="entry name" value="Histidine kinase-like ATPase, C-terminal domain"/>
    <property type="match status" value="1"/>
</dbReference>